<keyword evidence="6" id="KW-0547">Nucleotide-binding</keyword>
<evidence type="ECO:0000256" key="8">
    <source>
        <dbReference type="ARBA" id="ARBA00023273"/>
    </source>
</evidence>
<keyword evidence="10" id="KW-1185">Reference proteome</keyword>
<dbReference type="Pfam" id="PF08477">
    <property type="entry name" value="Roc"/>
    <property type="match status" value="1"/>
</dbReference>
<gene>
    <name evidence="9" type="ORF">Pcinc_018022</name>
</gene>
<evidence type="ECO:0000256" key="1">
    <source>
        <dbReference type="ARBA" id="ARBA00004120"/>
    </source>
</evidence>
<evidence type="ECO:0000256" key="3">
    <source>
        <dbReference type="ARBA" id="ARBA00022448"/>
    </source>
</evidence>
<evidence type="ECO:0000256" key="4">
    <source>
        <dbReference type="ARBA" id="ARBA00022490"/>
    </source>
</evidence>
<keyword evidence="8" id="KW-0966">Cell projection</keyword>
<dbReference type="InterPro" id="IPR027417">
    <property type="entry name" value="P-loop_NTPase"/>
</dbReference>
<dbReference type="Proteomes" id="UP001286313">
    <property type="component" value="Unassembled WGS sequence"/>
</dbReference>
<organism evidence="9 10">
    <name type="scientific">Petrolisthes cinctipes</name>
    <name type="common">Flat porcelain crab</name>
    <dbReference type="NCBI Taxonomy" id="88211"/>
    <lineage>
        <taxon>Eukaryota</taxon>
        <taxon>Metazoa</taxon>
        <taxon>Ecdysozoa</taxon>
        <taxon>Arthropoda</taxon>
        <taxon>Crustacea</taxon>
        <taxon>Multicrustacea</taxon>
        <taxon>Malacostraca</taxon>
        <taxon>Eumalacostraca</taxon>
        <taxon>Eucarida</taxon>
        <taxon>Decapoda</taxon>
        <taxon>Pleocyemata</taxon>
        <taxon>Anomura</taxon>
        <taxon>Galatheoidea</taxon>
        <taxon>Porcellanidae</taxon>
        <taxon>Petrolisthes</taxon>
    </lineage>
</organism>
<accession>A0AAE1KN55</accession>
<evidence type="ECO:0000313" key="9">
    <source>
        <dbReference type="EMBL" id="KAK3877222.1"/>
    </source>
</evidence>
<dbReference type="GO" id="GO:0005525">
    <property type="term" value="F:GTP binding"/>
    <property type="evidence" value="ECO:0007669"/>
    <property type="project" value="UniProtKB-KW"/>
</dbReference>
<name>A0AAE1KN55_PETCI</name>
<dbReference type="InterPro" id="IPR039677">
    <property type="entry name" value="RSG1"/>
</dbReference>
<dbReference type="PANTHER" id="PTHR14983">
    <property type="entry name" value="CILIOGENESIS AND PLANAR POLARITY EFFECTOR 2"/>
    <property type="match status" value="1"/>
</dbReference>
<comment type="similarity">
    <text evidence="2">Belongs to the small GTPase superfamily. Rab family.</text>
</comment>
<keyword evidence="6" id="KW-0342">GTP-binding</keyword>
<keyword evidence="7" id="KW-0206">Cytoskeleton</keyword>
<dbReference type="AlphaFoldDB" id="A0AAE1KN55"/>
<evidence type="ECO:0000256" key="6">
    <source>
        <dbReference type="ARBA" id="ARBA00023134"/>
    </source>
</evidence>
<dbReference type="PANTHER" id="PTHR14983:SF1">
    <property type="entry name" value="CILIOGENESIS AND PLANAR POLARITY EFFECTOR 2"/>
    <property type="match status" value="1"/>
</dbReference>
<comment type="subcellular location">
    <subcellularLocation>
        <location evidence="1">Cytoplasm</location>
        <location evidence="1">Cytoskeleton</location>
        <location evidence="1">Cilium basal body</location>
    </subcellularLocation>
</comment>
<reference evidence="9" key="1">
    <citation type="submission" date="2023-10" db="EMBL/GenBank/DDBJ databases">
        <title>Genome assemblies of two species of porcelain crab, Petrolisthes cinctipes and Petrolisthes manimaculis (Anomura: Porcellanidae).</title>
        <authorList>
            <person name="Angst P."/>
        </authorList>
    </citation>
    <scope>NUCLEOTIDE SEQUENCE</scope>
    <source>
        <strain evidence="9">PB745_01</strain>
        <tissue evidence="9">Gill</tissue>
    </source>
</reference>
<evidence type="ECO:0008006" key="11">
    <source>
        <dbReference type="Google" id="ProtNLM"/>
    </source>
</evidence>
<evidence type="ECO:0000256" key="2">
    <source>
        <dbReference type="ARBA" id="ARBA00006270"/>
    </source>
</evidence>
<keyword evidence="4" id="KW-0963">Cytoplasm</keyword>
<evidence type="ECO:0000256" key="5">
    <source>
        <dbReference type="ARBA" id="ARBA00022927"/>
    </source>
</evidence>
<dbReference type="Gene3D" id="3.40.50.300">
    <property type="entry name" value="P-loop containing nucleotide triphosphate hydrolases"/>
    <property type="match status" value="1"/>
</dbReference>
<keyword evidence="3" id="KW-0813">Transport</keyword>
<dbReference type="GO" id="GO:0015031">
    <property type="term" value="P:protein transport"/>
    <property type="evidence" value="ECO:0007669"/>
    <property type="project" value="UniProtKB-KW"/>
</dbReference>
<evidence type="ECO:0000256" key="7">
    <source>
        <dbReference type="ARBA" id="ARBA00023212"/>
    </source>
</evidence>
<evidence type="ECO:0000313" key="10">
    <source>
        <dbReference type="Proteomes" id="UP001286313"/>
    </source>
</evidence>
<dbReference type="EMBL" id="JAWQEG010001704">
    <property type="protein sequence ID" value="KAK3877222.1"/>
    <property type="molecule type" value="Genomic_DNA"/>
</dbReference>
<dbReference type="GO" id="GO:0003924">
    <property type="term" value="F:GTPase activity"/>
    <property type="evidence" value="ECO:0007669"/>
    <property type="project" value="InterPro"/>
</dbReference>
<comment type="caution">
    <text evidence="9">The sequence shown here is derived from an EMBL/GenBank/DDBJ whole genome shotgun (WGS) entry which is preliminary data.</text>
</comment>
<sequence length="260" mass="29164">MKLASHIPPVGDVAQVVERSLSISGKLHCESMAPEWSIAESKTYQQKLLIPGTNKRKFFGLLEKPNLPPSAPSVSYKIFMFGKAGSGKTWTMNRLSGQDVPWQHTETLGIQCCTVYWPMKIGNRLILFRLEIWDAGDNSVKRYNHVLPACREGVDAVLVCVSASDREGWTDLPRLLTSAAQPTDRAAIIVVATRWNNVGYREVTENEVETIENTHGVPVIRLDSGGDEQHTDELTHTAPVLNFICKRLWQRDQELLSIKQ</sequence>
<keyword evidence="5" id="KW-0653">Protein transport</keyword>
<protein>
    <recommendedName>
        <fullName evidence="11">REM2- and Rab-like small GTPase 1</fullName>
    </recommendedName>
</protein>
<proteinExistence type="inferred from homology"/>
<dbReference type="SUPFAM" id="SSF52540">
    <property type="entry name" value="P-loop containing nucleoside triphosphate hydrolases"/>
    <property type="match status" value="1"/>
</dbReference>